<dbReference type="GO" id="GO:0005544">
    <property type="term" value="F:calcium-dependent phospholipid binding"/>
    <property type="evidence" value="ECO:0007669"/>
    <property type="project" value="TreeGrafter"/>
</dbReference>
<evidence type="ECO:0000256" key="2">
    <source>
        <dbReference type="ARBA" id="ARBA00022448"/>
    </source>
</evidence>
<dbReference type="Pfam" id="PF17047">
    <property type="entry name" value="SMP_LBD"/>
    <property type="match status" value="1"/>
</dbReference>
<feature type="domain" description="C2" evidence="11">
    <location>
        <begin position="198"/>
        <end position="326"/>
    </location>
</feature>
<dbReference type="RefSeq" id="XP_066929385.1">
    <property type="nucleotide sequence ID" value="XM_067073284.1"/>
</dbReference>
<accession>A0A7M5V644</accession>
<feature type="domain" description="C2" evidence="11">
    <location>
        <begin position="345"/>
        <end position="465"/>
    </location>
</feature>
<dbReference type="GeneID" id="136816942"/>
<dbReference type="InterPro" id="IPR039010">
    <property type="entry name" value="Synaptotagmin_SMP"/>
</dbReference>
<keyword evidence="8" id="KW-0445">Lipid transport</keyword>
<keyword evidence="9" id="KW-0446">Lipid-binding</keyword>
<dbReference type="GO" id="GO:0035091">
    <property type="term" value="F:phosphatidylinositol binding"/>
    <property type="evidence" value="ECO:0007669"/>
    <property type="project" value="TreeGrafter"/>
</dbReference>
<evidence type="ECO:0000256" key="6">
    <source>
        <dbReference type="ARBA" id="ARBA00022837"/>
    </source>
</evidence>
<dbReference type="GO" id="GO:0008429">
    <property type="term" value="F:phosphatidylethanolamine binding"/>
    <property type="evidence" value="ECO:0007669"/>
    <property type="project" value="TreeGrafter"/>
</dbReference>
<sequence length="496" mass="55542">MSQFCCWPFLELFKPRMSKNHICIPDVENAEWLNKVIAQVWPFVSTMVGDILKNEVELEIQKKMPSSIPLLKSFKFHEADLGNHPLTIDGVKVYKDHLRADEIIMDICISYAGDLEVKVGFGAITAGITKIQLRGQLRVELKPLLPRAPLIGGMTVSFLEVPEFDFDLTNLLNVLDLPGVSSILHECLEEVIQSFIVLPNKVTIPFADDPAVQKALLHQPPMGVLQVKIISGRDLKASDKKIFSKDSSDPYVICKVASHKHKTEIQEDTLNPVWNETFVLFVDTLIGTKIKFDVWDSDPGKDDDLGKADISILDIVEKQNFKEQNLKLSSGKTGSLDVQCGWLTFSDDVTQMQKPSMDLTCTAALFVTIVNAKDLPVIDFDKNTCNAFAEIEVQDGKDSKTKQTKTQRHTTDPVWNESFFFTIKEIKENSKTTIKIMDHGCEDSLGEMSFNLNNLLSEDKMTCKKTFSLENSTAKNPTLAVTLQLKALVKGDAETK</sequence>
<evidence type="ECO:0000256" key="10">
    <source>
        <dbReference type="ARBA" id="ARBA00023136"/>
    </source>
</evidence>
<dbReference type="GO" id="GO:0006869">
    <property type="term" value="P:lipid transport"/>
    <property type="evidence" value="ECO:0007669"/>
    <property type="project" value="UniProtKB-KW"/>
</dbReference>
<proteinExistence type="predicted"/>
<dbReference type="InterPro" id="IPR031468">
    <property type="entry name" value="SMP_LBD"/>
</dbReference>
<dbReference type="GO" id="GO:0031210">
    <property type="term" value="F:phosphatidylcholine binding"/>
    <property type="evidence" value="ECO:0007669"/>
    <property type="project" value="TreeGrafter"/>
</dbReference>
<keyword evidence="5" id="KW-0677">Repeat</keyword>
<keyword evidence="3" id="KW-0812">Transmembrane</keyword>
<evidence type="ECO:0000256" key="3">
    <source>
        <dbReference type="ARBA" id="ARBA00022692"/>
    </source>
</evidence>
<keyword evidence="14" id="KW-1185">Reference proteome</keyword>
<dbReference type="SUPFAM" id="SSF49562">
    <property type="entry name" value="C2 domain (Calcium/lipid-binding domain, CaLB)"/>
    <property type="match status" value="2"/>
</dbReference>
<dbReference type="GO" id="GO:0005509">
    <property type="term" value="F:calcium ion binding"/>
    <property type="evidence" value="ECO:0007669"/>
    <property type="project" value="TreeGrafter"/>
</dbReference>
<dbReference type="EnsemblMetazoa" id="CLYHEMT012054.2">
    <property type="protein sequence ID" value="CLYHEMP012054.2"/>
    <property type="gene ID" value="CLYHEMG012054"/>
</dbReference>
<dbReference type="AlphaFoldDB" id="A0A7M5V644"/>
<dbReference type="OrthoDB" id="64767at2759"/>
<dbReference type="CDD" id="cd21670">
    <property type="entry name" value="SMP_ESyt"/>
    <property type="match status" value="1"/>
</dbReference>
<keyword evidence="4" id="KW-0479">Metal-binding</keyword>
<dbReference type="Gene3D" id="2.60.40.150">
    <property type="entry name" value="C2 domain"/>
    <property type="match status" value="2"/>
</dbReference>
<dbReference type="PANTHER" id="PTHR45761">
    <property type="entry name" value="EXTENDED SYNAPTOTAGMIN-LIKE PROTEIN 2, ISOFORM C"/>
    <property type="match status" value="1"/>
</dbReference>
<dbReference type="PANTHER" id="PTHR45761:SF1">
    <property type="entry name" value="EXTENDED SYNAPTOTAGMIN-LIKE PROTEIN 2, ISOFORM C"/>
    <property type="match status" value="1"/>
</dbReference>
<evidence type="ECO:0000256" key="4">
    <source>
        <dbReference type="ARBA" id="ARBA00022723"/>
    </source>
</evidence>
<name>A0A7M5V644_9CNID</name>
<dbReference type="InterPro" id="IPR051634">
    <property type="entry name" value="Extended_Synaptotagmin"/>
</dbReference>
<dbReference type="Proteomes" id="UP000594262">
    <property type="component" value="Unplaced"/>
</dbReference>
<evidence type="ECO:0000256" key="5">
    <source>
        <dbReference type="ARBA" id="ARBA00022737"/>
    </source>
</evidence>
<evidence type="ECO:0000313" key="14">
    <source>
        <dbReference type="Proteomes" id="UP000594262"/>
    </source>
</evidence>
<reference evidence="13" key="1">
    <citation type="submission" date="2021-01" db="UniProtKB">
        <authorList>
            <consortium name="EnsemblMetazoa"/>
        </authorList>
    </citation>
    <scope>IDENTIFICATION</scope>
</reference>
<keyword evidence="7" id="KW-1133">Transmembrane helix</keyword>
<organism evidence="13 14">
    <name type="scientific">Clytia hemisphaerica</name>
    <dbReference type="NCBI Taxonomy" id="252671"/>
    <lineage>
        <taxon>Eukaryota</taxon>
        <taxon>Metazoa</taxon>
        <taxon>Cnidaria</taxon>
        <taxon>Hydrozoa</taxon>
        <taxon>Hydroidolina</taxon>
        <taxon>Leptothecata</taxon>
        <taxon>Obeliida</taxon>
        <taxon>Clytiidae</taxon>
        <taxon>Clytia</taxon>
    </lineage>
</organism>
<evidence type="ECO:0000259" key="12">
    <source>
        <dbReference type="PROSITE" id="PS51847"/>
    </source>
</evidence>
<evidence type="ECO:0000259" key="11">
    <source>
        <dbReference type="PROSITE" id="PS50004"/>
    </source>
</evidence>
<dbReference type="PRINTS" id="PR00360">
    <property type="entry name" value="C2DOMAIN"/>
</dbReference>
<keyword evidence="6" id="KW-0106">Calcium</keyword>
<evidence type="ECO:0000256" key="8">
    <source>
        <dbReference type="ARBA" id="ARBA00023055"/>
    </source>
</evidence>
<protein>
    <submittedName>
        <fullName evidence="13">Uncharacterized protein</fullName>
    </submittedName>
</protein>
<keyword evidence="2" id="KW-0813">Transport</keyword>
<evidence type="ECO:0000256" key="1">
    <source>
        <dbReference type="ARBA" id="ARBA00004370"/>
    </source>
</evidence>
<dbReference type="PROSITE" id="PS50004">
    <property type="entry name" value="C2"/>
    <property type="match status" value="2"/>
</dbReference>
<dbReference type="InterPro" id="IPR000008">
    <property type="entry name" value="C2_dom"/>
</dbReference>
<feature type="domain" description="SMP-LTD" evidence="12">
    <location>
        <begin position="26"/>
        <end position="207"/>
    </location>
</feature>
<evidence type="ECO:0000256" key="9">
    <source>
        <dbReference type="ARBA" id="ARBA00023121"/>
    </source>
</evidence>
<comment type="subcellular location">
    <subcellularLocation>
        <location evidence="1">Membrane</location>
    </subcellularLocation>
</comment>
<dbReference type="InterPro" id="IPR035892">
    <property type="entry name" value="C2_domain_sf"/>
</dbReference>
<dbReference type="Pfam" id="PF00168">
    <property type="entry name" value="C2"/>
    <property type="match status" value="2"/>
</dbReference>
<dbReference type="PROSITE" id="PS51847">
    <property type="entry name" value="SMP"/>
    <property type="match status" value="1"/>
</dbReference>
<keyword evidence="10" id="KW-0472">Membrane</keyword>
<evidence type="ECO:0000256" key="7">
    <source>
        <dbReference type="ARBA" id="ARBA00022989"/>
    </source>
</evidence>
<evidence type="ECO:0000313" key="13">
    <source>
        <dbReference type="EnsemblMetazoa" id="CLYHEMP012054.2"/>
    </source>
</evidence>
<dbReference type="SMART" id="SM00239">
    <property type="entry name" value="C2"/>
    <property type="match status" value="2"/>
</dbReference>
<dbReference type="GO" id="GO:0005789">
    <property type="term" value="C:endoplasmic reticulum membrane"/>
    <property type="evidence" value="ECO:0007669"/>
    <property type="project" value="TreeGrafter"/>
</dbReference>